<evidence type="ECO:0000313" key="4">
    <source>
        <dbReference type="EMBL" id="MFD0683549.1"/>
    </source>
</evidence>
<comment type="caution">
    <text evidence="4">The sequence shown here is derived from an EMBL/GenBank/DDBJ whole genome shotgun (WGS) entry which is preliminary data.</text>
</comment>
<reference evidence="5" key="1">
    <citation type="journal article" date="2019" name="Int. J. Syst. Evol. Microbiol.">
        <title>The Global Catalogue of Microorganisms (GCM) 10K type strain sequencing project: providing services to taxonomists for standard genome sequencing and annotation.</title>
        <authorList>
            <consortium name="The Broad Institute Genomics Platform"/>
            <consortium name="The Broad Institute Genome Sequencing Center for Infectious Disease"/>
            <person name="Wu L."/>
            <person name="Ma J."/>
        </authorList>
    </citation>
    <scope>NUCLEOTIDE SEQUENCE [LARGE SCALE GENOMIC DNA]</scope>
    <source>
        <strain evidence="5">JCM 9371</strain>
    </source>
</reference>
<evidence type="ECO:0000313" key="5">
    <source>
        <dbReference type="Proteomes" id="UP001597063"/>
    </source>
</evidence>
<keyword evidence="2" id="KW-0677">Repeat</keyword>
<dbReference type="EMBL" id="JBHTGP010000003">
    <property type="protein sequence ID" value="MFD0683549.1"/>
    <property type="molecule type" value="Genomic_DNA"/>
</dbReference>
<dbReference type="PANTHER" id="PTHR46580:SF4">
    <property type="entry name" value="ATP_GTP-BINDING PROTEIN"/>
    <property type="match status" value="1"/>
</dbReference>
<keyword evidence="3" id="KW-0325">Glycoprotein</keyword>
<dbReference type="Proteomes" id="UP001597063">
    <property type="component" value="Unassembled WGS sequence"/>
</dbReference>
<dbReference type="RefSeq" id="WP_131759213.1">
    <property type="nucleotide sequence ID" value="NZ_CAACUY010000071.1"/>
</dbReference>
<evidence type="ECO:0000256" key="3">
    <source>
        <dbReference type="ARBA" id="ARBA00023180"/>
    </source>
</evidence>
<name>A0ABW2XB73_9ACTN</name>
<organism evidence="4 5">
    <name type="scientific">Actinomadura fibrosa</name>
    <dbReference type="NCBI Taxonomy" id="111802"/>
    <lineage>
        <taxon>Bacteria</taxon>
        <taxon>Bacillati</taxon>
        <taxon>Actinomycetota</taxon>
        <taxon>Actinomycetes</taxon>
        <taxon>Streptosporangiales</taxon>
        <taxon>Thermomonosporaceae</taxon>
        <taxon>Actinomadura</taxon>
    </lineage>
</organism>
<sequence length="481" mass="48852">MRFRAVLAAAVVAFGAVAGVVVVRSGGGSGGGASRSGGARAAAPYREISNSLPSGVVSAAVRKPAAPGDFNGDGYRDIAGGGFDGTRGDTALVTVVYGGPAGADPARHQVVAQPDGPRNVPGWQVESADFDSDGYADLLSHRAGTTTTIVYGGPRGLTLRTAALPEATGDLAVGDFDSNGVPDVASTKDSEDAGGVYDTQTAVVVYANPGARPGKTIVSGLVQRGDYSVQRTLLAGDFTGDHRTDLLVGTRNELDGEPTSWFELRPGTSAGLGPARLLPYGRAEINAADAVAGDFDGDGRTDLVARAAGGGTRKGGLQVVSLTAGGRGFGKPRRFDDAALGMSGRAGVLRADDVNADGRADLIVGFYNPSDVEPGVVSILFGSRSGLTAKGRRTLREDSKGVPGTVRPSDRFGTELSLTDTDRDGRIDLVVGAPGEEGGEGHLYIFPGTAAGPSIKGIRHFGAAALGIGGRKTELGGHLLR</sequence>
<dbReference type="SMART" id="SM00191">
    <property type="entry name" value="Int_alpha"/>
    <property type="match status" value="2"/>
</dbReference>
<dbReference type="InterPro" id="IPR013517">
    <property type="entry name" value="FG-GAP"/>
</dbReference>
<keyword evidence="5" id="KW-1185">Reference proteome</keyword>
<dbReference type="Gene3D" id="2.130.10.130">
    <property type="entry name" value="Integrin alpha, N-terminal"/>
    <property type="match status" value="3"/>
</dbReference>
<evidence type="ECO:0000256" key="1">
    <source>
        <dbReference type="ARBA" id="ARBA00022729"/>
    </source>
</evidence>
<evidence type="ECO:0000256" key="2">
    <source>
        <dbReference type="ARBA" id="ARBA00022737"/>
    </source>
</evidence>
<dbReference type="PANTHER" id="PTHR46580">
    <property type="entry name" value="SENSOR KINASE-RELATED"/>
    <property type="match status" value="1"/>
</dbReference>
<dbReference type="InterPro" id="IPR028994">
    <property type="entry name" value="Integrin_alpha_N"/>
</dbReference>
<dbReference type="InterPro" id="IPR013519">
    <property type="entry name" value="Int_alpha_beta-p"/>
</dbReference>
<dbReference type="PROSITE" id="PS51470">
    <property type="entry name" value="FG_GAP"/>
    <property type="match status" value="1"/>
</dbReference>
<proteinExistence type="predicted"/>
<dbReference type="SUPFAM" id="SSF69318">
    <property type="entry name" value="Integrin alpha N-terminal domain"/>
    <property type="match status" value="2"/>
</dbReference>
<dbReference type="Pfam" id="PF01839">
    <property type="entry name" value="FG-GAP"/>
    <property type="match status" value="2"/>
</dbReference>
<accession>A0ABW2XB73</accession>
<gene>
    <name evidence="4" type="ORF">ACFQZM_03475</name>
</gene>
<keyword evidence="1" id="KW-0732">Signal</keyword>
<protein>
    <submittedName>
        <fullName evidence="4">FG-GAP repeat domain-containing protein</fullName>
    </submittedName>
</protein>